<accession>A0ABV2JPC3</accession>
<dbReference type="EMBL" id="JBEPMU010000001">
    <property type="protein sequence ID" value="MET3650675.1"/>
    <property type="molecule type" value="Genomic_DNA"/>
</dbReference>
<evidence type="ECO:0000313" key="2">
    <source>
        <dbReference type="Proteomes" id="UP001549184"/>
    </source>
</evidence>
<comment type="caution">
    <text evidence="1">The sequence shown here is derived from an EMBL/GenBank/DDBJ whole genome shotgun (WGS) entry which is preliminary data.</text>
</comment>
<evidence type="ECO:0000313" key="1">
    <source>
        <dbReference type="EMBL" id="MET3650675.1"/>
    </source>
</evidence>
<keyword evidence="2" id="KW-1185">Reference proteome</keyword>
<dbReference type="RefSeq" id="WP_354012165.1">
    <property type="nucleotide sequence ID" value="NZ_JBEPMU010000001.1"/>
</dbReference>
<gene>
    <name evidence="1" type="ORF">ABIC75_000377</name>
</gene>
<protein>
    <submittedName>
        <fullName evidence="1">Uncharacterized protein</fullName>
    </submittedName>
</protein>
<reference evidence="1 2" key="1">
    <citation type="submission" date="2024-06" db="EMBL/GenBank/DDBJ databases">
        <title>Sorghum-associated microbial communities from plants grown in Nebraska, USA.</title>
        <authorList>
            <person name="Schachtman D."/>
        </authorList>
    </citation>
    <scope>NUCLEOTIDE SEQUENCE [LARGE SCALE GENOMIC DNA]</scope>
    <source>
        <strain evidence="1 2">1073</strain>
    </source>
</reference>
<proteinExistence type="predicted"/>
<name>A0ABV2JPC3_9GAMM</name>
<sequence>MPQFAIEVGSVECSITVLELPDGALWYAHIARAGSLPRDIKGRVFAADPNELLRQVVLEVEEAVVWFYGNAVH</sequence>
<dbReference type="Proteomes" id="UP001549184">
    <property type="component" value="Unassembled WGS sequence"/>
</dbReference>
<organism evidence="1 2">
    <name type="scientific">Dyella japonica</name>
    <dbReference type="NCBI Taxonomy" id="231455"/>
    <lineage>
        <taxon>Bacteria</taxon>
        <taxon>Pseudomonadati</taxon>
        <taxon>Pseudomonadota</taxon>
        <taxon>Gammaproteobacteria</taxon>
        <taxon>Lysobacterales</taxon>
        <taxon>Rhodanobacteraceae</taxon>
        <taxon>Dyella</taxon>
    </lineage>
</organism>